<dbReference type="InterPro" id="IPR007886">
    <property type="entry name" value="AlaDH/PNT_N"/>
</dbReference>
<dbReference type="SMART" id="SM01003">
    <property type="entry name" value="AlaDh_PNT_N"/>
    <property type="match status" value="1"/>
</dbReference>
<dbReference type="AlphaFoldDB" id="A0A5A8C461"/>
<dbReference type="GO" id="GO:0004753">
    <property type="term" value="F:saccharopine dehydrogenase activity"/>
    <property type="evidence" value="ECO:0007669"/>
    <property type="project" value="TreeGrafter"/>
</dbReference>
<comment type="caution">
    <text evidence="5">The sequence shown here is derived from an EMBL/GenBank/DDBJ whole genome shotgun (WGS) entry which is preliminary data.</text>
</comment>
<dbReference type="OMA" id="TPHVHDI"/>
<evidence type="ECO:0000256" key="2">
    <source>
        <dbReference type="ARBA" id="ARBA00023027"/>
    </source>
</evidence>
<dbReference type="SUPFAM" id="SSF55347">
    <property type="entry name" value="Glyceraldehyde-3-phosphate dehydrogenase-like, C-terminal domain"/>
    <property type="match status" value="1"/>
</dbReference>
<feature type="domain" description="Alanine dehydrogenase/pyridine nucleotide transhydrogenase N-terminal" evidence="4">
    <location>
        <begin position="7"/>
        <end position="141"/>
    </location>
</feature>
<feature type="region of interest" description="Disordered" evidence="3">
    <location>
        <begin position="671"/>
        <end position="702"/>
    </location>
</feature>
<dbReference type="Pfam" id="PF04455">
    <property type="entry name" value="Saccharop_dh_N"/>
    <property type="match status" value="1"/>
</dbReference>
<dbReference type="Gene3D" id="1.10.1870.10">
    <property type="entry name" value="Domain 3, Saccharopine reductase"/>
    <property type="match status" value="1"/>
</dbReference>
<evidence type="ECO:0000256" key="3">
    <source>
        <dbReference type="SAM" id="MobiDB-lite"/>
    </source>
</evidence>
<proteinExistence type="predicted"/>
<dbReference type="FunFam" id="3.40.50.720:FF:000087">
    <property type="entry name" value="alpha-aminoadipic semialdehyde synthase, mitochondrial"/>
    <property type="match status" value="1"/>
</dbReference>
<evidence type="ECO:0000259" key="4">
    <source>
        <dbReference type="SMART" id="SM01003"/>
    </source>
</evidence>
<dbReference type="InterPro" id="IPR051168">
    <property type="entry name" value="AASS"/>
</dbReference>
<protein>
    <recommendedName>
        <fullName evidence="4">Alanine dehydrogenase/pyridine nucleotide transhydrogenase N-terminal domain-containing protein</fullName>
    </recommendedName>
</protein>
<evidence type="ECO:0000256" key="1">
    <source>
        <dbReference type="ARBA" id="ARBA00023002"/>
    </source>
</evidence>
<dbReference type="PANTHER" id="PTHR11133:SF22">
    <property type="entry name" value="ALPHA-AMINOADIPIC SEMIALDEHYDE SYNTHASE, MITOCHONDRIAL"/>
    <property type="match status" value="1"/>
</dbReference>
<sequence>MSVGVVGIRREDKSIWERRVALTPDNVRELVSTHGLRVLVQPSPRRVFDDSEYAAAGAEVTEDLSPAATILGVKEVPPSALLKDRTYVFFSHTIKAQPYNMPLLDRILEQRVRLVDYECITKTGRRGDPRLVAFGRFAGIAGAVDFLRGMGERLLHQGFNTPMLALGSTYMYPNEAAWRAAVKACGQRIADVGLPEELCPYVCTVTGRGNVSKGVQEILELLPHKRVAPEDLPSLMELSGPERTRQIFICETSWQHMVRRRPGVPSDAPAGTEAAADADAAAAPAAAPAFAADDPLASRDEFHEHPERYESVFHQRVAPYTSALFVCHYWEARFPRTLTVKQTQRLHSEGRLRLSGVCDISCDMRGAVEFLTTFTSIERPFYVWDPATDSSHTDGDIMGAPGILYHAVDHLPSECPLEASQHFGHCLMPFVPALARSSPTAPISALGPDLNNDDEDAAAEEAAAAAGSADFLPAPIRGAVVTACGEMAPQFRYILRLRAAHEAAAHKRVARLRRRESFVTLRLRGHLFDSGAINLVLDAVEAVEGASCDLTSVAVGKSGVHESEAKLSLFAGNPGELSHAVRAVVEAARSKSTRVEVTGGDEDDDALPASPSARAPASPEASPAVPDIDFAAAAAAAAAAHPLGPTGGMSLDATTSDDSGIDAMVAASARHHPTPAGGSAARRPAAASAAASAAPDSAGGLRSSPPKRILLLGAGMMTKPLLRYLLRRPNNTITVCSGIPGEAAALCAGRPRTFPKDLSISANSMEDQPELRALVASHDIAVSLLPAFLHVSVARQCLAEGRHLVTASYVSDEMATLDEEAKARGILLLNEMGVDPGFDHMSAMRMIAAARDAGERIVGFSSSTGGLPAPEAANNPLGYKFSWSPRGALVAARNAALFVADGARVTVPSAHLLATAKPFRAGRGFALEVLPNRDSCKYASKYGLGEDDTVGTDKAPADGIAGLFRGTLRYAGFSRQLLALAALGLLDAEPAGAGTDPILDAAAAAADGSGAAPSLLEWTASKAGTAADADAVVAAACDKADAVLAEAGSTPLTAEQREQIGVMMRFAGLLDASTPVPVLPADKRSAVDTMAALLGPKPSMNYADNERDMVIMQHTVDTVTPSGERRQRNGLMVEYERDGETAMARTVGLTAAIGAQLILDGAIPLRGVRRPVDPEVYEPVLDGLEDEGISMAETVRTLA</sequence>
<dbReference type="Gene3D" id="3.30.360.10">
    <property type="entry name" value="Dihydrodipicolinate Reductase, domain 2"/>
    <property type="match status" value="1"/>
</dbReference>
<keyword evidence="1" id="KW-0560">Oxidoreductase</keyword>
<dbReference type="InterPro" id="IPR007545">
    <property type="entry name" value="LOR/SDH_bifunc_enz_cons_dom"/>
</dbReference>
<keyword evidence="2" id="KW-0520">NAD</keyword>
<dbReference type="InterPro" id="IPR036291">
    <property type="entry name" value="NAD(P)-bd_dom_sf"/>
</dbReference>
<feature type="region of interest" description="Disordered" evidence="3">
    <location>
        <begin position="589"/>
        <end position="624"/>
    </location>
</feature>
<dbReference type="Gene3D" id="3.40.50.720">
    <property type="entry name" value="NAD(P)-binding Rossmann-like Domain"/>
    <property type="match status" value="3"/>
</dbReference>
<dbReference type="GO" id="GO:0005737">
    <property type="term" value="C:cytoplasm"/>
    <property type="evidence" value="ECO:0007669"/>
    <property type="project" value="TreeGrafter"/>
</dbReference>
<keyword evidence="6" id="KW-1185">Reference proteome</keyword>
<feature type="compositionally biased region" description="Low complexity" evidence="3">
    <location>
        <begin position="607"/>
        <end position="624"/>
    </location>
</feature>
<dbReference type="Proteomes" id="UP000323011">
    <property type="component" value="Unassembled WGS sequence"/>
</dbReference>
<dbReference type="EMBL" id="VLTN01000063">
    <property type="protein sequence ID" value="KAA0147648.1"/>
    <property type="molecule type" value="Genomic_DNA"/>
</dbReference>
<dbReference type="Pfam" id="PF03435">
    <property type="entry name" value="Sacchrp_dh_NADP"/>
    <property type="match status" value="1"/>
</dbReference>
<dbReference type="Pfam" id="PF05222">
    <property type="entry name" value="AlaDh_PNT_N"/>
    <property type="match status" value="1"/>
</dbReference>
<gene>
    <name evidence="5" type="ORF">FNF29_07203</name>
</gene>
<dbReference type="SUPFAM" id="SSF51735">
    <property type="entry name" value="NAD(P)-binding Rossmann-fold domains"/>
    <property type="match status" value="1"/>
</dbReference>
<dbReference type="CDD" id="cd12189">
    <property type="entry name" value="LKR_SDH_like"/>
    <property type="match status" value="1"/>
</dbReference>
<dbReference type="Pfam" id="PF16653">
    <property type="entry name" value="Sacchrp_dh_C"/>
    <property type="match status" value="1"/>
</dbReference>
<dbReference type="SUPFAM" id="SSF52283">
    <property type="entry name" value="Formate/glycerate dehydrogenase catalytic domain-like"/>
    <property type="match status" value="1"/>
</dbReference>
<dbReference type="Gene3D" id="3.30.70.2690">
    <property type="entry name" value="LOR/SDH bifunctional enzyme, conserved domain"/>
    <property type="match status" value="1"/>
</dbReference>
<dbReference type="PANTHER" id="PTHR11133">
    <property type="entry name" value="SACCHAROPINE DEHYDROGENASE"/>
    <property type="match status" value="1"/>
</dbReference>
<organism evidence="5 6">
    <name type="scientific">Cafeteria roenbergensis</name>
    <name type="common">Marine flagellate</name>
    <dbReference type="NCBI Taxonomy" id="33653"/>
    <lineage>
        <taxon>Eukaryota</taxon>
        <taxon>Sar</taxon>
        <taxon>Stramenopiles</taxon>
        <taxon>Bigyra</taxon>
        <taxon>Opalozoa</taxon>
        <taxon>Bicosoecida</taxon>
        <taxon>Cafeteriaceae</taxon>
        <taxon>Cafeteria</taxon>
    </lineage>
</organism>
<accession>A0A5A8C461</accession>
<reference evidence="5 6" key="1">
    <citation type="submission" date="2019-07" db="EMBL/GenBank/DDBJ databases">
        <title>Genomes of Cafeteria roenbergensis.</title>
        <authorList>
            <person name="Fischer M.G."/>
            <person name="Hackl T."/>
            <person name="Roman M."/>
        </authorList>
    </citation>
    <scope>NUCLEOTIDE SEQUENCE [LARGE SCALE GENOMIC DNA]</scope>
    <source>
        <strain evidence="5 6">BVI</strain>
    </source>
</reference>
<evidence type="ECO:0000313" key="5">
    <source>
        <dbReference type="EMBL" id="KAA0147648.1"/>
    </source>
</evidence>
<dbReference type="GO" id="GO:0019878">
    <property type="term" value="P:lysine biosynthetic process via aminoadipic acid"/>
    <property type="evidence" value="ECO:0007669"/>
    <property type="project" value="TreeGrafter"/>
</dbReference>
<dbReference type="InterPro" id="IPR005097">
    <property type="entry name" value="Sacchrp_dh_NADP-bd"/>
</dbReference>
<name>A0A5A8C461_CAFRO</name>
<evidence type="ECO:0000313" key="6">
    <source>
        <dbReference type="Proteomes" id="UP000323011"/>
    </source>
</evidence>
<dbReference type="InterPro" id="IPR043009">
    <property type="entry name" value="LOR/SDH_bifunc_enz_cons_dom_sf"/>
</dbReference>
<dbReference type="InterPro" id="IPR032095">
    <property type="entry name" value="Sacchrp_dh-like_C"/>
</dbReference>
<feature type="compositionally biased region" description="Low complexity" evidence="3">
    <location>
        <begin position="675"/>
        <end position="700"/>
    </location>
</feature>